<keyword evidence="2" id="KW-1185">Reference proteome</keyword>
<proteinExistence type="predicted"/>
<evidence type="ECO:0000313" key="2">
    <source>
        <dbReference type="Proteomes" id="UP000221359"/>
    </source>
</evidence>
<dbReference type="EMBL" id="KR063281">
    <property type="protein sequence ID" value="AKJ72635.1"/>
    <property type="molecule type" value="Genomic_DNA"/>
</dbReference>
<reference evidence="1 2" key="1">
    <citation type="journal article" date="2015" name="PLoS ONE">
        <title>Lysis to Kill: Evaluation of the Lytic Abilities, and Genomics of Nine Bacteriophages Infective for Gordonia spp. and Their Potential Use in Activated Sludge Foam Biocontrol.</title>
        <authorList>
            <person name="Dyson Z.A."/>
            <person name="Tucci J."/>
            <person name="Seviour R.J."/>
            <person name="Petrovski S."/>
        </authorList>
    </citation>
    <scope>NUCLEOTIDE SEQUENCE [LARGE SCALE GENOMIC DNA]</scope>
</reference>
<name>A0A0K0N726_9CAUD</name>
<dbReference type="Proteomes" id="UP000221359">
    <property type="component" value="Segment"/>
</dbReference>
<organism evidence="1 2">
    <name type="scientific">Gordonia phage GMA2</name>
    <dbReference type="NCBI Taxonomy" id="1647283"/>
    <lineage>
        <taxon>Viruses</taxon>
        <taxon>Duplodnaviria</taxon>
        <taxon>Heunggongvirae</taxon>
        <taxon>Uroviricota</taxon>
        <taxon>Caudoviricetes</taxon>
        <taxon>Gimaduovirus</taxon>
        <taxon>Gimaduovirus GMA2</taxon>
    </lineage>
</organism>
<sequence>MNAWTSEMLGQDIHAGDPVQARMIRMENDLRAPIDCAKCGGSAHYKHTVGTHICTKCHAVKYGPKTWGW</sequence>
<accession>A0A0K0N726</accession>
<evidence type="ECO:0000313" key="1">
    <source>
        <dbReference type="EMBL" id="AKJ72635.1"/>
    </source>
</evidence>
<gene>
    <name evidence="1" type="ORF">GMA2_97</name>
</gene>
<protein>
    <submittedName>
        <fullName evidence="1">Uncharacterized protein</fullName>
    </submittedName>
</protein>